<dbReference type="InterPro" id="IPR036890">
    <property type="entry name" value="HATPase_C_sf"/>
</dbReference>
<dbReference type="GO" id="GO:0005886">
    <property type="term" value="C:plasma membrane"/>
    <property type="evidence" value="ECO:0007669"/>
    <property type="project" value="TreeGrafter"/>
</dbReference>
<feature type="domain" description="Histidine kinase" evidence="12">
    <location>
        <begin position="286"/>
        <end position="508"/>
    </location>
</feature>
<dbReference type="AlphaFoldDB" id="A0A1C3JXV7"/>
<evidence type="ECO:0000256" key="2">
    <source>
        <dbReference type="ARBA" id="ARBA00004370"/>
    </source>
</evidence>
<dbReference type="EMBL" id="FLRC01000004">
    <property type="protein sequence ID" value="SBT23984.1"/>
    <property type="molecule type" value="Genomic_DNA"/>
</dbReference>
<keyword evidence="4" id="KW-0597">Phosphoprotein</keyword>
<evidence type="ECO:0000256" key="7">
    <source>
        <dbReference type="ARBA" id="ARBA00022777"/>
    </source>
</evidence>
<dbReference type="InterPro" id="IPR003661">
    <property type="entry name" value="HisK_dim/P_dom"/>
</dbReference>
<evidence type="ECO:0000313" key="16">
    <source>
        <dbReference type="Proteomes" id="UP000078558"/>
    </source>
</evidence>
<evidence type="ECO:0000259" key="12">
    <source>
        <dbReference type="PROSITE" id="PS50109"/>
    </source>
</evidence>
<keyword evidence="7 14" id="KW-0418">Kinase</keyword>
<keyword evidence="8 11" id="KW-1133">Transmembrane helix</keyword>
<keyword evidence="5" id="KW-0808">Transferase</keyword>
<feature type="transmembrane region" description="Helical" evidence="11">
    <location>
        <begin position="57"/>
        <end position="77"/>
    </location>
</feature>
<dbReference type="PANTHER" id="PTHR45436">
    <property type="entry name" value="SENSOR HISTIDINE KINASE YKOH"/>
    <property type="match status" value="1"/>
</dbReference>
<evidence type="ECO:0000256" key="10">
    <source>
        <dbReference type="ARBA" id="ARBA00023136"/>
    </source>
</evidence>
<comment type="catalytic activity">
    <reaction evidence="1">
        <text>ATP + protein L-histidine = ADP + protein N-phospho-L-histidine.</text>
        <dbReference type="EC" id="2.7.13.3"/>
    </reaction>
</comment>
<dbReference type="InterPro" id="IPR003594">
    <property type="entry name" value="HATPase_dom"/>
</dbReference>
<dbReference type="Pfam" id="PF02518">
    <property type="entry name" value="HATPase_c"/>
    <property type="match status" value="1"/>
</dbReference>
<dbReference type="CDD" id="cd00075">
    <property type="entry name" value="HATPase"/>
    <property type="match status" value="1"/>
</dbReference>
<evidence type="ECO:0000256" key="4">
    <source>
        <dbReference type="ARBA" id="ARBA00022553"/>
    </source>
</evidence>
<reference evidence="15 16" key="2">
    <citation type="submission" date="2017-08" db="EMBL/GenBank/DDBJ databases">
        <authorList>
            <person name="de Groot N.N."/>
        </authorList>
    </citation>
    <scope>NUCLEOTIDE SEQUENCE [LARGE SCALE GENOMIC DNA]</scope>
    <source>
        <strain evidence="15">Orrdi1</strain>
    </source>
</reference>
<keyword evidence="9" id="KW-0902">Two-component regulatory system</keyword>
<dbReference type="InterPro" id="IPR004358">
    <property type="entry name" value="Sig_transdc_His_kin-like_C"/>
</dbReference>
<dbReference type="RefSeq" id="WP_067749705.1">
    <property type="nucleotide sequence ID" value="NZ_LT907988.1"/>
</dbReference>
<dbReference type="Gene3D" id="1.10.287.130">
    <property type="match status" value="1"/>
</dbReference>
<dbReference type="InterPro" id="IPR005467">
    <property type="entry name" value="His_kinase_dom"/>
</dbReference>
<keyword evidence="16" id="KW-1185">Reference proteome</keyword>
<dbReference type="PROSITE" id="PS50885">
    <property type="entry name" value="HAMP"/>
    <property type="match status" value="1"/>
</dbReference>
<dbReference type="SMART" id="SM00388">
    <property type="entry name" value="HisKA"/>
    <property type="match status" value="1"/>
</dbReference>
<dbReference type="PANTHER" id="PTHR45436:SF8">
    <property type="entry name" value="HISTIDINE KINASE"/>
    <property type="match status" value="1"/>
</dbReference>
<dbReference type="SMART" id="SM00387">
    <property type="entry name" value="HATPase_c"/>
    <property type="match status" value="1"/>
</dbReference>
<dbReference type="Pfam" id="PF00672">
    <property type="entry name" value="HAMP"/>
    <property type="match status" value="1"/>
</dbReference>
<dbReference type="STRING" id="1851544.ODI_02673"/>
<dbReference type="CDD" id="cd00082">
    <property type="entry name" value="HisKA"/>
    <property type="match status" value="1"/>
</dbReference>
<dbReference type="EC" id="2.7.13.3" evidence="3"/>
<dbReference type="InterPro" id="IPR036097">
    <property type="entry name" value="HisK_dim/P_sf"/>
</dbReference>
<dbReference type="OrthoDB" id="9809766at2"/>
<reference evidence="14 16" key="1">
    <citation type="submission" date="2016-06" db="EMBL/GenBank/DDBJ databases">
        <authorList>
            <person name="Kjaerup R.B."/>
            <person name="Dalgaard T.S."/>
            <person name="Juul-Madsen H.R."/>
        </authorList>
    </citation>
    <scope>NUCLEOTIDE SEQUENCE [LARGE SCALE GENOMIC DNA]</scope>
    <source>
        <strain evidence="14">Orrdi1</strain>
    </source>
</reference>
<proteinExistence type="predicted"/>
<dbReference type="InterPro" id="IPR003660">
    <property type="entry name" value="HAMP_dom"/>
</dbReference>
<evidence type="ECO:0000256" key="9">
    <source>
        <dbReference type="ARBA" id="ARBA00023012"/>
    </source>
</evidence>
<organism evidence="14 16">
    <name type="scientific">Orrella dioscoreae</name>
    <dbReference type="NCBI Taxonomy" id="1851544"/>
    <lineage>
        <taxon>Bacteria</taxon>
        <taxon>Pseudomonadati</taxon>
        <taxon>Pseudomonadota</taxon>
        <taxon>Betaproteobacteria</taxon>
        <taxon>Burkholderiales</taxon>
        <taxon>Alcaligenaceae</taxon>
        <taxon>Orrella</taxon>
    </lineage>
</organism>
<sequence>MSTLSQSFWPPLRAFCRGPLRGLAQAWRPFWQNPGAHAGPAESSVALRTSHFRQTTCFAFIFLLVTLGSIAWGQNLLEQVMIRHVKDMVATEIRAHQTLSGRDSAAQLALALSQRETTVNRRERAAAVQDADGTLLYGNAELLAPGLCAGRAEPCRGWLRSSHTGGDGMREWLGHAYLLPDGGRYIIAYDILPMLNRIYPVPLVVGLSVFTALLLSLGAGLFFSMDAANRISRIRQAMGRFARGELDARVALRGRQDEFDQLGKDVNQALGRIYFLMEEVRNATNHIAHELRTPLTRLQQRLSNAADTIRDNPAADNELALAEEEIRRILYLFRAVMRISEIETGRCHHEPAPIDIPALLRDLHEYYDVLAEQRELRLLTTLDEDLALHGDAALLFQALVNLVDNAIKYAPAGTTITLLARRAGAGLELGVADEGPGIDAGHRGQAVQRFRRLTHDRTIAGHGLGLALVQAVAALHEGSLVLGDNPLPRAAPGGLRGLMAVLRLPATPAAQAGS</sequence>
<dbReference type="PROSITE" id="PS50109">
    <property type="entry name" value="HIS_KIN"/>
    <property type="match status" value="1"/>
</dbReference>
<evidence type="ECO:0000259" key="13">
    <source>
        <dbReference type="PROSITE" id="PS50885"/>
    </source>
</evidence>
<dbReference type="SUPFAM" id="SSF55874">
    <property type="entry name" value="ATPase domain of HSP90 chaperone/DNA topoisomerase II/histidine kinase"/>
    <property type="match status" value="1"/>
</dbReference>
<evidence type="ECO:0000256" key="6">
    <source>
        <dbReference type="ARBA" id="ARBA00022692"/>
    </source>
</evidence>
<keyword evidence="10 11" id="KW-0472">Membrane</keyword>
<dbReference type="EMBL" id="LT907988">
    <property type="protein sequence ID" value="SOE47333.1"/>
    <property type="molecule type" value="Genomic_DNA"/>
</dbReference>
<comment type="subcellular location">
    <subcellularLocation>
        <location evidence="2">Membrane</location>
    </subcellularLocation>
</comment>
<evidence type="ECO:0000256" key="3">
    <source>
        <dbReference type="ARBA" id="ARBA00012438"/>
    </source>
</evidence>
<dbReference type="KEGG" id="odi:ODI_R0778"/>
<dbReference type="SMART" id="SM00304">
    <property type="entry name" value="HAMP"/>
    <property type="match status" value="1"/>
</dbReference>
<dbReference type="PRINTS" id="PR00344">
    <property type="entry name" value="BCTRLSENSOR"/>
</dbReference>
<evidence type="ECO:0000256" key="1">
    <source>
        <dbReference type="ARBA" id="ARBA00000085"/>
    </source>
</evidence>
<keyword evidence="6 11" id="KW-0812">Transmembrane</keyword>
<evidence type="ECO:0000256" key="8">
    <source>
        <dbReference type="ARBA" id="ARBA00022989"/>
    </source>
</evidence>
<evidence type="ECO:0000256" key="5">
    <source>
        <dbReference type="ARBA" id="ARBA00022679"/>
    </source>
</evidence>
<dbReference type="Pfam" id="PF00512">
    <property type="entry name" value="HisKA"/>
    <property type="match status" value="1"/>
</dbReference>
<protein>
    <recommendedName>
        <fullName evidence="3">histidine kinase</fullName>
        <ecNumber evidence="3">2.7.13.3</ecNumber>
    </recommendedName>
</protein>
<evidence type="ECO:0000256" key="11">
    <source>
        <dbReference type="SAM" id="Phobius"/>
    </source>
</evidence>
<evidence type="ECO:0000313" key="14">
    <source>
        <dbReference type="EMBL" id="SBT23984.1"/>
    </source>
</evidence>
<name>A0A1C3JXV7_9BURK</name>
<feature type="transmembrane region" description="Helical" evidence="11">
    <location>
        <begin position="203"/>
        <end position="225"/>
    </location>
</feature>
<feature type="domain" description="HAMP" evidence="13">
    <location>
        <begin position="225"/>
        <end position="278"/>
    </location>
</feature>
<dbReference type="GO" id="GO:0000155">
    <property type="term" value="F:phosphorelay sensor kinase activity"/>
    <property type="evidence" value="ECO:0007669"/>
    <property type="project" value="InterPro"/>
</dbReference>
<dbReference type="SUPFAM" id="SSF158472">
    <property type="entry name" value="HAMP domain-like"/>
    <property type="match status" value="1"/>
</dbReference>
<dbReference type="SUPFAM" id="SSF47384">
    <property type="entry name" value="Homodimeric domain of signal transducing histidine kinase"/>
    <property type="match status" value="1"/>
</dbReference>
<accession>A0A1C3JXV7</accession>
<dbReference type="Gene3D" id="6.10.340.10">
    <property type="match status" value="1"/>
</dbReference>
<evidence type="ECO:0000313" key="15">
    <source>
        <dbReference type="EMBL" id="SOE47333.1"/>
    </source>
</evidence>
<dbReference type="InterPro" id="IPR050428">
    <property type="entry name" value="TCS_sensor_his_kinase"/>
</dbReference>
<gene>
    <name evidence="14" type="ORF">ODI_02673</name>
    <name evidence="15" type="ORF">ODI_R0778</name>
</gene>
<dbReference type="Proteomes" id="UP000078558">
    <property type="component" value="Chromosome I"/>
</dbReference>
<dbReference type="CDD" id="cd06225">
    <property type="entry name" value="HAMP"/>
    <property type="match status" value="1"/>
</dbReference>
<dbReference type="Gene3D" id="3.30.565.10">
    <property type="entry name" value="Histidine kinase-like ATPase, C-terminal domain"/>
    <property type="match status" value="1"/>
</dbReference>